<feature type="active site" description="Schiff-base intermediate with acetaldehyde" evidence="7">
    <location>
        <position position="152"/>
    </location>
</feature>
<dbReference type="PIRSF" id="PIRSF001357">
    <property type="entry name" value="DeoC"/>
    <property type="match status" value="1"/>
</dbReference>
<dbReference type="InterPro" id="IPR028581">
    <property type="entry name" value="DeoC_typeI"/>
</dbReference>
<proteinExistence type="inferred from homology"/>
<evidence type="ECO:0000256" key="2">
    <source>
        <dbReference type="ARBA" id="ARBA00022490"/>
    </source>
</evidence>
<evidence type="ECO:0000313" key="8">
    <source>
        <dbReference type="EMBL" id="GER60043.1"/>
    </source>
</evidence>
<dbReference type="PANTHER" id="PTHR10889">
    <property type="entry name" value="DEOXYRIBOSE-PHOSPHATE ALDOLASE"/>
    <property type="match status" value="1"/>
</dbReference>
<accession>A0A5J4J2F9</accession>
<dbReference type="SMART" id="SM01133">
    <property type="entry name" value="DeoC"/>
    <property type="match status" value="1"/>
</dbReference>
<dbReference type="OrthoDB" id="9778711at2"/>
<dbReference type="UniPathway" id="UPA00002">
    <property type="reaction ID" value="UER00468"/>
</dbReference>
<dbReference type="AlphaFoldDB" id="A0A5J4J2F9"/>
<evidence type="ECO:0000256" key="6">
    <source>
        <dbReference type="ARBA" id="ARBA00056337"/>
    </source>
</evidence>
<keyword evidence="3 7" id="KW-0456">Lyase</keyword>
<dbReference type="GO" id="GO:0016052">
    <property type="term" value="P:carbohydrate catabolic process"/>
    <property type="evidence" value="ECO:0007669"/>
    <property type="project" value="TreeGrafter"/>
</dbReference>
<dbReference type="RefSeq" id="WP_151674496.1">
    <property type="nucleotide sequence ID" value="NZ_BKCG01000005.1"/>
</dbReference>
<dbReference type="CDD" id="cd00959">
    <property type="entry name" value="DeoC"/>
    <property type="match status" value="1"/>
</dbReference>
<dbReference type="GO" id="GO:0006018">
    <property type="term" value="P:2-deoxyribose 1-phosphate catabolic process"/>
    <property type="evidence" value="ECO:0007669"/>
    <property type="project" value="UniProtKB-UniRule"/>
</dbReference>
<comment type="function">
    <text evidence="6 7">Catalyzes a reversible aldol reaction between acetaldehyde and D-glyceraldehyde 3-phosphate to generate 2-deoxy-D-ribose 5-phosphate.</text>
</comment>
<dbReference type="InterPro" id="IPR013785">
    <property type="entry name" value="Aldolase_TIM"/>
</dbReference>
<dbReference type="FunFam" id="3.20.20.70:FF:000044">
    <property type="entry name" value="Deoxyribose-phosphate aldolase"/>
    <property type="match status" value="1"/>
</dbReference>
<keyword evidence="9" id="KW-1185">Reference proteome</keyword>
<keyword evidence="4 7" id="KW-0704">Schiff base</keyword>
<name>A0A5J4J2F9_9FLAO</name>
<sequence length="220" mass="23766">MTNLHTYIEHTLLKPTTTVKDVVKLCDEAKQYDFYGVCVNSCYALLASTELKDSPSKVIATIGFPLGASSTKSKVAEAKQAVKDGADEIDMVINIGFFKSEHTKYVSKEIRAIKTAIGRRQLKVIIETCYLDEAEILMACEIVRLAGADFVKTSTGFGDNGAQLKDVELIRTKVDGQLGIKASGGIKTANQAIAFIVAGATRIGTSNGVSIVYDPKNHEK</sequence>
<reference evidence="8 9" key="1">
    <citation type="submission" date="2019-08" db="EMBL/GenBank/DDBJ databases">
        <title>Draft genome sequence of Ulvibacter marinus type strain NBRC 109484.</title>
        <authorList>
            <person name="Kawano K."/>
            <person name="Ushijima N."/>
            <person name="Kihara M."/>
            <person name="Itoh H."/>
        </authorList>
    </citation>
    <scope>NUCLEOTIDE SEQUENCE [LARGE SCALE GENOMIC DNA]</scope>
    <source>
        <strain evidence="8 9">NBRC 109484</strain>
    </source>
</reference>
<organism evidence="8 9">
    <name type="scientific">Patiriisocius marinus</name>
    <dbReference type="NCBI Taxonomy" id="1397112"/>
    <lineage>
        <taxon>Bacteria</taxon>
        <taxon>Pseudomonadati</taxon>
        <taxon>Bacteroidota</taxon>
        <taxon>Flavobacteriia</taxon>
        <taxon>Flavobacteriales</taxon>
        <taxon>Flavobacteriaceae</taxon>
        <taxon>Patiriisocius</taxon>
    </lineage>
</organism>
<evidence type="ECO:0000256" key="3">
    <source>
        <dbReference type="ARBA" id="ARBA00023239"/>
    </source>
</evidence>
<dbReference type="GO" id="GO:0009264">
    <property type="term" value="P:deoxyribonucleotide catabolic process"/>
    <property type="evidence" value="ECO:0007669"/>
    <property type="project" value="UniProtKB-UniRule"/>
</dbReference>
<keyword evidence="2 7" id="KW-0963">Cytoplasm</keyword>
<feature type="active site" description="Proton donor/acceptor" evidence="7">
    <location>
        <position position="90"/>
    </location>
</feature>
<dbReference type="GO" id="GO:0005737">
    <property type="term" value="C:cytoplasm"/>
    <property type="evidence" value="ECO:0007669"/>
    <property type="project" value="UniProtKB-SubCell"/>
</dbReference>
<dbReference type="GO" id="GO:0004139">
    <property type="term" value="F:deoxyribose-phosphate aldolase activity"/>
    <property type="evidence" value="ECO:0007669"/>
    <property type="project" value="UniProtKB-UniRule"/>
</dbReference>
<dbReference type="SUPFAM" id="SSF51569">
    <property type="entry name" value="Aldolase"/>
    <property type="match status" value="1"/>
</dbReference>
<comment type="catalytic activity">
    <reaction evidence="5 7">
        <text>2-deoxy-D-ribose 5-phosphate = D-glyceraldehyde 3-phosphate + acetaldehyde</text>
        <dbReference type="Rhea" id="RHEA:12821"/>
        <dbReference type="ChEBI" id="CHEBI:15343"/>
        <dbReference type="ChEBI" id="CHEBI:59776"/>
        <dbReference type="ChEBI" id="CHEBI:62877"/>
        <dbReference type="EC" id="4.1.2.4"/>
    </reaction>
</comment>
<comment type="caution">
    <text evidence="8">The sequence shown here is derived from an EMBL/GenBank/DDBJ whole genome shotgun (WGS) entry which is preliminary data.</text>
</comment>
<comment type="pathway">
    <text evidence="7">Carbohydrate degradation; 2-deoxy-D-ribose 1-phosphate degradation; D-glyceraldehyde 3-phosphate and acetaldehyde from 2-deoxy-alpha-D-ribose 1-phosphate: step 2/2.</text>
</comment>
<dbReference type="InterPro" id="IPR002915">
    <property type="entry name" value="DeoC/FbaB/LacD_aldolase"/>
</dbReference>
<evidence type="ECO:0000256" key="4">
    <source>
        <dbReference type="ARBA" id="ARBA00023270"/>
    </source>
</evidence>
<evidence type="ECO:0000313" key="9">
    <source>
        <dbReference type="Proteomes" id="UP000326509"/>
    </source>
</evidence>
<dbReference type="HAMAP" id="MF_00114">
    <property type="entry name" value="DeoC_type1"/>
    <property type="match status" value="1"/>
</dbReference>
<comment type="subcellular location">
    <subcellularLocation>
        <location evidence="7">Cytoplasm</location>
    </subcellularLocation>
</comment>
<protein>
    <recommendedName>
        <fullName evidence="7">Deoxyribose-phosphate aldolase</fullName>
        <shortName evidence="7">DERA</shortName>
        <ecNumber evidence="7">4.1.2.4</ecNumber>
    </recommendedName>
    <alternativeName>
        <fullName evidence="7">2-deoxy-D-ribose 5-phosphate aldolase</fullName>
    </alternativeName>
    <alternativeName>
        <fullName evidence="7">Phosphodeoxyriboaldolase</fullName>
        <shortName evidence="7">Deoxyriboaldolase</shortName>
    </alternativeName>
</protein>
<dbReference type="Pfam" id="PF01791">
    <property type="entry name" value="DeoC"/>
    <property type="match status" value="1"/>
</dbReference>
<feature type="active site" description="Proton donor/acceptor" evidence="7">
    <location>
        <position position="181"/>
    </location>
</feature>
<comment type="similarity">
    <text evidence="1 7">Belongs to the DeoC/FbaB aldolase family. DeoC type 1 subfamily.</text>
</comment>
<dbReference type="PANTHER" id="PTHR10889:SF1">
    <property type="entry name" value="DEOXYRIBOSE-PHOSPHATE ALDOLASE"/>
    <property type="match status" value="1"/>
</dbReference>
<dbReference type="EC" id="4.1.2.4" evidence="7"/>
<dbReference type="InterPro" id="IPR011343">
    <property type="entry name" value="DeoC"/>
</dbReference>
<dbReference type="Proteomes" id="UP000326509">
    <property type="component" value="Unassembled WGS sequence"/>
</dbReference>
<gene>
    <name evidence="7 8" type="primary">deoC</name>
    <name evidence="8" type="ORF">ULMA_21510</name>
</gene>
<dbReference type="NCBIfam" id="TIGR00126">
    <property type="entry name" value="deoC"/>
    <property type="match status" value="1"/>
</dbReference>
<dbReference type="Gene3D" id="3.20.20.70">
    <property type="entry name" value="Aldolase class I"/>
    <property type="match status" value="1"/>
</dbReference>
<evidence type="ECO:0000256" key="5">
    <source>
        <dbReference type="ARBA" id="ARBA00048791"/>
    </source>
</evidence>
<dbReference type="EMBL" id="BKCG01000005">
    <property type="protein sequence ID" value="GER60043.1"/>
    <property type="molecule type" value="Genomic_DNA"/>
</dbReference>
<evidence type="ECO:0000256" key="1">
    <source>
        <dbReference type="ARBA" id="ARBA00010936"/>
    </source>
</evidence>
<evidence type="ECO:0000256" key="7">
    <source>
        <dbReference type="HAMAP-Rule" id="MF_00114"/>
    </source>
</evidence>